<evidence type="ECO:0000259" key="4">
    <source>
        <dbReference type="Pfam" id="PF01494"/>
    </source>
</evidence>
<dbReference type="Gene3D" id="3.50.50.60">
    <property type="entry name" value="FAD/NAD(P)-binding domain"/>
    <property type="match status" value="1"/>
</dbReference>
<evidence type="ECO:0000256" key="3">
    <source>
        <dbReference type="ARBA" id="ARBA00023002"/>
    </source>
</evidence>
<feature type="domain" description="FAD-binding" evidence="4">
    <location>
        <begin position="7"/>
        <end position="175"/>
    </location>
</feature>
<gene>
    <name evidence="5" type="ORF">LshimejAT787_0700060</name>
</gene>
<evidence type="ECO:0000256" key="1">
    <source>
        <dbReference type="ARBA" id="ARBA00022630"/>
    </source>
</evidence>
<dbReference type="PANTHER" id="PTHR46720:SF3">
    <property type="entry name" value="FAD-BINDING DOMAIN-CONTAINING PROTEIN-RELATED"/>
    <property type="match status" value="1"/>
</dbReference>
<keyword evidence="3" id="KW-0560">Oxidoreductase</keyword>
<evidence type="ECO:0000313" key="5">
    <source>
        <dbReference type="EMBL" id="GLB39496.1"/>
    </source>
</evidence>
<keyword evidence="2" id="KW-0274">FAD</keyword>
<feature type="domain" description="FAD-binding" evidence="4">
    <location>
        <begin position="305"/>
        <end position="391"/>
    </location>
</feature>
<dbReference type="Proteomes" id="UP001063166">
    <property type="component" value="Unassembled WGS sequence"/>
</dbReference>
<dbReference type="SUPFAM" id="SSF51905">
    <property type="entry name" value="FAD/NAD(P)-binding domain"/>
    <property type="match status" value="1"/>
</dbReference>
<reference evidence="5" key="1">
    <citation type="submission" date="2022-07" db="EMBL/GenBank/DDBJ databases">
        <title>The genome of Lyophyllum shimeji provides insight into the initial evolution of ectomycorrhizal fungal genome.</title>
        <authorList>
            <person name="Kobayashi Y."/>
            <person name="Shibata T."/>
            <person name="Hirakawa H."/>
            <person name="Shigenobu S."/>
            <person name="Nishiyama T."/>
            <person name="Yamada A."/>
            <person name="Hasebe M."/>
            <person name="Kawaguchi M."/>
        </authorList>
    </citation>
    <scope>NUCLEOTIDE SEQUENCE</scope>
    <source>
        <strain evidence="5">AT787</strain>
    </source>
</reference>
<evidence type="ECO:0000313" key="6">
    <source>
        <dbReference type="Proteomes" id="UP001063166"/>
    </source>
</evidence>
<evidence type="ECO:0000256" key="2">
    <source>
        <dbReference type="ARBA" id="ARBA00022827"/>
    </source>
</evidence>
<dbReference type="Pfam" id="PF01494">
    <property type="entry name" value="FAD_binding_3"/>
    <property type="match status" value="2"/>
</dbReference>
<dbReference type="GO" id="GO:0016491">
    <property type="term" value="F:oxidoreductase activity"/>
    <property type="evidence" value="ECO:0007669"/>
    <property type="project" value="UniProtKB-KW"/>
</dbReference>
<sequence length="454" mass="50406">MPATKFRVAVCGGGIAGLALAVALSKYPDIDVDIYEAATEFSEVGAGIGVWPRVWKILEHLGLSEDLARVTALKPSYNFSDTFIFRKSDQPDGLDFYKLQTQGSFLRYHRPDFLQVLMDHLPARYRTSFSHRIQSYTRERSGKISLEFQDGSTASCDILIGADGIKSAVRRSMLTHQATRAAASGRLVESEALLNSIEPTWTGIVAYRALIPTDRLKAYRDAHPDMKIRVPETNSIPTMYMGQHVNVVVYPISSGRLINIGAFHANEELAGTRFEGPWVMDVDKDHLLETHAHWEPELQAILQCVDKPSRWAIHASRPLKSWTYGNVALMGDAAHAMSPQQASGAGQAIEDAFILATLLGHNLTKLDTVSDALSIYDQIRRPVAMEVARRSLVNGRLFGLQLPGFPLDNEPERLPELGDAIKENWKWTWSTTLDADVKKAVGMLESRSASRAHL</sequence>
<dbReference type="SUPFAM" id="SSF54373">
    <property type="entry name" value="FAD-linked reductases, C-terminal domain"/>
    <property type="match status" value="1"/>
</dbReference>
<dbReference type="AlphaFoldDB" id="A0A9P3PQF5"/>
<accession>A0A9P3PQF5</accession>
<dbReference type="OrthoDB" id="417877at2759"/>
<keyword evidence="6" id="KW-1185">Reference proteome</keyword>
<dbReference type="EMBL" id="BRPK01000007">
    <property type="protein sequence ID" value="GLB39496.1"/>
    <property type="molecule type" value="Genomic_DNA"/>
</dbReference>
<organism evidence="5 6">
    <name type="scientific">Lyophyllum shimeji</name>
    <name type="common">Hon-shimeji</name>
    <name type="synonym">Tricholoma shimeji</name>
    <dbReference type="NCBI Taxonomy" id="47721"/>
    <lineage>
        <taxon>Eukaryota</taxon>
        <taxon>Fungi</taxon>
        <taxon>Dikarya</taxon>
        <taxon>Basidiomycota</taxon>
        <taxon>Agaricomycotina</taxon>
        <taxon>Agaricomycetes</taxon>
        <taxon>Agaricomycetidae</taxon>
        <taxon>Agaricales</taxon>
        <taxon>Tricholomatineae</taxon>
        <taxon>Lyophyllaceae</taxon>
        <taxon>Lyophyllum</taxon>
    </lineage>
</organism>
<dbReference type="PANTHER" id="PTHR46720">
    <property type="entry name" value="HYDROXYLASE, PUTATIVE (AFU_ORTHOLOGUE AFUA_3G01460)-RELATED"/>
    <property type="match status" value="1"/>
</dbReference>
<dbReference type="GO" id="GO:0071949">
    <property type="term" value="F:FAD binding"/>
    <property type="evidence" value="ECO:0007669"/>
    <property type="project" value="InterPro"/>
</dbReference>
<name>A0A9P3PQF5_LYOSH</name>
<dbReference type="InterPro" id="IPR036188">
    <property type="entry name" value="FAD/NAD-bd_sf"/>
</dbReference>
<keyword evidence="1" id="KW-0285">Flavoprotein</keyword>
<comment type="caution">
    <text evidence="5">The sequence shown here is derived from an EMBL/GenBank/DDBJ whole genome shotgun (WGS) entry which is preliminary data.</text>
</comment>
<dbReference type="InterPro" id="IPR051104">
    <property type="entry name" value="FAD_monoxygenase"/>
</dbReference>
<dbReference type="GO" id="GO:0044550">
    <property type="term" value="P:secondary metabolite biosynthetic process"/>
    <property type="evidence" value="ECO:0007669"/>
    <property type="project" value="TreeGrafter"/>
</dbReference>
<protein>
    <submittedName>
        <fullName evidence="5">FAD binding domain containing protein</fullName>
    </submittedName>
</protein>
<dbReference type="PRINTS" id="PR00420">
    <property type="entry name" value="RNGMNOXGNASE"/>
</dbReference>
<proteinExistence type="predicted"/>
<dbReference type="InterPro" id="IPR002938">
    <property type="entry name" value="FAD-bd"/>
</dbReference>